<dbReference type="InterPro" id="IPR009057">
    <property type="entry name" value="Homeodomain-like_sf"/>
</dbReference>
<dbReference type="Pfam" id="PF00440">
    <property type="entry name" value="TetR_N"/>
    <property type="match status" value="1"/>
</dbReference>
<dbReference type="InterPro" id="IPR001647">
    <property type="entry name" value="HTH_TetR"/>
</dbReference>
<dbReference type="SUPFAM" id="SSF46689">
    <property type="entry name" value="Homeodomain-like"/>
    <property type="match status" value="1"/>
</dbReference>
<proteinExistence type="predicted"/>
<evidence type="ECO:0000256" key="2">
    <source>
        <dbReference type="PROSITE-ProRule" id="PRU00335"/>
    </source>
</evidence>
<dbReference type="PRINTS" id="PR00455">
    <property type="entry name" value="HTHTETR"/>
</dbReference>
<dbReference type="Proteomes" id="UP000473648">
    <property type="component" value="Unassembled WGS sequence"/>
</dbReference>
<dbReference type="AlphaFoldDB" id="A0A6L5GQW2"/>
<dbReference type="GO" id="GO:0003677">
    <property type="term" value="F:DNA binding"/>
    <property type="evidence" value="ECO:0007669"/>
    <property type="project" value="UniProtKB-UniRule"/>
</dbReference>
<keyword evidence="5" id="KW-1185">Reference proteome</keyword>
<evidence type="ECO:0000256" key="1">
    <source>
        <dbReference type="ARBA" id="ARBA00023125"/>
    </source>
</evidence>
<evidence type="ECO:0000313" key="4">
    <source>
        <dbReference type="EMBL" id="MQM72326.1"/>
    </source>
</evidence>
<dbReference type="EMBL" id="VOGB01000004">
    <property type="protein sequence ID" value="MQM72326.1"/>
    <property type="molecule type" value="Genomic_DNA"/>
</dbReference>
<sequence length="213" mass="24513">MKCQEKSTKDRILEEALVLFAKKGYLGTSMNDIAARLGVTKAALYKHYAGKQEILDCIVKKMNQMDQQRVKQYAMPEGSMTDVVKGYQTAELSKIAAFTKAQFRHWTEEAFPSRFRKMLTLEQYRDPKMAKLYQHYLASEPVAYMAEIFKGFTNDAAEAEQLALEFYGPIFLMYSLYDGAADKDDIVTRVERHVERFSVKLQAKLKEKACDAR</sequence>
<dbReference type="PROSITE" id="PS50977">
    <property type="entry name" value="HTH_TETR_2"/>
    <property type="match status" value="1"/>
</dbReference>
<protein>
    <submittedName>
        <fullName evidence="4">TetR/AcrR family transcriptional regulator</fullName>
    </submittedName>
</protein>
<keyword evidence="1 2" id="KW-0238">DNA-binding</keyword>
<dbReference type="InterPro" id="IPR050624">
    <property type="entry name" value="HTH-type_Tx_Regulator"/>
</dbReference>
<comment type="caution">
    <text evidence="4">The sequence shown here is derived from an EMBL/GenBank/DDBJ whole genome shotgun (WGS) entry which is preliminary data.</text>
</comment>
<evidence type="ECO:0000259" key="3">
    <source>
        <dbReference type="PROSITE" id="PS50977"/>
    </source>
</evidence>
<dbReference type="Gene3D" id="1.10.357.10">
    <property type="entry name" value="Tetracycline Repressor, domain 2"/>
    <property type="match status" value="1"/>
</dbReference>
<accession>A0A6L5GQW2</accession>
<gene>
    <name evidence="4" type="ORF">FRC53_02615</name>
</gene>
<reference evidence="4" key="1">
    <citation type="journal article" date="2020" name="Appl. Environ. Microbiol.">
        <title>Medium-Chain Fatty Acid Synthesis by 'Candidatus Weimeria bifida' gen. nov., sp. nov., and 'Candidatus Pseudoramibacter fermentans' sp. nov.</title>
        <authorList>
            <person name="Scarborough M.J."/>
            <person name="Myers K.S."/>
            <person name="Donohue T.J."/>
            <person name="Noguera D.R."/>
        </authorList>
    </citation>
    <scope>NUCLEOTIDE SEQUENCE</scope>
    <source>
        <strain evidence="4">EUB1.1</strain>
    </source>
</reference>
<dbReference type="PANTHER" id="PTHR43479:SF11">
    <property type="entry name" value="ACREF_ENVCD OPERON REPRESSOR-RELATED"/>
    <property type="match status" value="1"/>
</dbReference>
<evidence type="ECO:0000313" key="5">
    <source>
        <dbReference type="Proteomes" id="UP000473648"/>
    </source>
</evidence>
<organism evidence="4 5">
    <name type="scientific">Candidatus Pseudoramibacter fermentans</name>
    <dbReference type="NCBI Taxonomy" id="2594427"/>
    <lineage>
        <taxon>Bacteria</taxon>
        <taxon>Bacillati</taxon>
        <taxon>Bacillota</taxon>
        <taxon>Clostridia</taxon>
        <taxon>Eubacteriales</taxon>
        <taxon>Eubacteriaceae</taxon>
        <taxon>Pseudoramibacter</taxon>
    </lineage>
</organism>
<feature type="domain" description="HTH tetR-type" evidence="3">
    <location>
        <begin position="6"/>
        <end position="66"/>
    </location>
</feature>
<feature type="DNA-binding region" description="H-T-H motif" evidence="2">
    <location>
        <begin position="29"/>
        <end position="48"/>
    </location>
</feature>
<name>A0A6L5GQW2_9FIRM</name>
<dbReference type="PANTHER" id="PTHR43479">
    <property type="entry name" value="ACREF/ENVCD OPERON REPRESSOR-RELATED"/>
    <property type="match status" value="1"/>
</dbReference>